<dbReference type="Proteomes" id="UP000727407">
    <property type="component" value="Unassembled WGS sequence"/>
</dbReference>
<evidence type="ECO:0000313" key="3">
    <source>
        <dbReference type="Proteomes" id="UP000727407"/>
    </source>
</evidence>
<accession>A0A8J4X486</accession>
<protein>
    <submittedName>
        <fullName evidence="2">Modification methylase MboIA</fullName>
    </submittedName>
</protein>
<feature type="compositionally biased region" description="Basic residues" evidence="1">
    <location>
        <begin position="70"/>
        <end position="85"/>
    </location>
</feature>
<dbReference type="GO" id="GO:0008168">
    <property type="term" value="F:methyltransferase activity"/>
    <property type="evidence" value="ECO:0007669"/>
    <property type="project" value="UniProtKB-KW"/>
</dbReference>
<evidence type="ECO:0000313" key="2">
    <source>
        <dbReference type="EMBL" id="KAF5892308.1"/>
    </source>
</evidence>
<keyword evidence="2" id="KW-0489">Methyltransferase</keyword>
<evidence type="ECO:0000256" key="1">
    <source>
        <dbReference type="SAM" id="MobiDB-lite"/>
    </source>
</evidence>
<keyword evidence="3" id="KW-1185">Reference proteome</keyword>
<feature type="compositionally biased region" description="Polar residues" evidence="1">
    <location>
        <begin position="40"/>
        <end position="49"/>
    </location>
</feature>
<name>A0A8J4X486_CLAMG</name>
<dbReference type="AlphaFoldDB" id="A0A8J4X486"/>
<dbReference type="GO" id="GO:0032259">
    <property type="term" value="P:methylation"/>
    <property type="evidence" value="ECO:0007669"/>
    <property type="project" value="UniProtKB-KW"/>
</dbReference>
<organism evidence="2 3">
    <name type="scientific">Clarias magur</name>
    <name type="common">Asian catfish</name>
    <name type="synonym">Macropteronotus magur</name>
    <dbReference type="NCBI Taxonomy" id="1594786"/>
    <lineage>
        <taxon>Eukaryota</taxon>
        <taxon>Metazoa</taxon>
        <taxon>Chordata</taxon>
        <taxon>Craniata</taxon>
        <taxon>Vertebrata</taxon>
        <taxon>Euteleostomi</taxon>
        <taxon>Actinopterygii</taxon>
        <taxon>Neopterygii</taxon>
        <taxon>Teleostei</taxon>
        <taxon>Ostariophysi</taxon>
        <taxon>Siluriformes</taxon>
        <taxon>Clariidae</taxon>
        <taxon>Clarias</taxon>
    </lineage>
</organism>
<dbReference type="EMBL" id="QNUK01000512">
    <property type="protein sequence ID" value="KAF5892308.1"/>
    <property type="molecule type" value="Genomic_DNA"/>
</dbReference>
<proteinExistence type="predicted"/>
<keyword evidence="2" id="KW-0808">Transferase</keyword>
<gene>
    <name evidence="2" type="primary">mboIAM</name>
    <name evidence="2" type="ORF">DAT39_017987</name>
</gene>
<reference evidence="2" key="1">
    <citation type="submission" date="2020-07" db="EMBL/GenBank/DDBJ databases">
        <title>Clarias magur genome sequencing, assembly and annotation.</title>
        <authorList>
            <person name="Kushwaha B."/>
            <person name="Kumar R."/>
            <person name="Das P."/>
            <person name="Joshi C.G."/>
            <person name="Kumar D."/>
            <person name="Nagpure N.S."/>
            <person name="Pandey M."/>
            <person name="Agarwal S."/>
            <person name="Srivastava S."/>
            <person name="Singh M."/>
            <person name="Sahoo L."/>
            <person name="Jayasankar P."/>
            <person name="Meher P.K."/>
            <person name="Koringa P.G."/>
            <person name="Iquebal M.A."/>
            <person name="Das S.P."/>
            <person name="Bit A."/>
            <person name="Patnaik S."/>
            <person name="Patel N."/>
            <person name="Shah T.M."/>
            <person name="Hinsu A."/>
            <person name="Jena J.K."/>
        </authorList>
    </citation>
    <scope>NUCLEOTIDE SEQUENCE</scope>
    <source>
        <strain evidence="2">CIFAMagur01</strain>
        <tissue evidence="2">Testis</tissue>
    </source>
</reference>
<feature type="region of interest" description="Disordered" evidence="1">
    <location>
        <begin position="36"/>
        <end position="93"/>
    </location>
</feature>
<comment type="caution">
    <text evidence="2">The sequence shown here is derived from an EMBL/GenBank/DDBJ whole genome shotgun (WGS) entry which is preliminary data.</text>
</comment>
<sequence length="93" mass="10476">MGGWSILAFLLSNSDPQTTETRTRLFQHLLMTKEERRTANRFSTSSHTADNVPPLHSAHHCPPVDPNLSHKCRKNPGVSSRRKSLAQHEHDPA</sequence>